<dbReference type="InterPro" id="IPR026592">
    <property type="entry name" value="BamE"/>
</dbReference>
<dbReference type="Gene3D" id="3.30.1450.10">
    <property type="match status" value="1"/>
</dbReference>
<accession>A0A377IYL6</accession>
<keyword evidence="4" id="KW-0564">Palmitate</keyword>
<evidence type="ECO:0000256" key="4">
    <source>
        <dbReference type="HAMAP-Rule" id="MF_00925"/>
    </source>
</evidence>
<comment type="function">
    <text evidence="4">Part of the outer membrane protein assembly complex, which is involved in assembly and insertion of beta-barrel proteins into the outer membrane.</text>
</comment>
<dbReference type="AlphaFoldDB" id="A0A377IYL6"/>
<protein>
    <recommendedName>
        <fullName evidence="4">Outer membrane protein assembly factor BamE</fullName>
    </recommendedName>
</protein>
<dbReference type="InterPro" id="IPR007450">
    <property type="entry name" value="BamE_dom"/>
</dbReference>
<dbReference type="GO" id="GO:1990063">
    <property type="term" value="C:Bam protein complex"/>
    <property type="evidence" value="ECO:0007669"/>
    <property type="project" value="TreeGrafter"/>
</dbReference>
<organism evidence="7 8">
    <name type="scientific">Haemophilus pittmaniae</name>
    <dbReference type="NCBI Taxonomy" id="249188"/>
    <lineage>
        <taxon>Bacteria</taxon>
        <taxon>Pseudomonadati</taxon>
        <taxon>Pseudomonadota</taxon>
        <taxon>Gammaproteobacteria</taxon>
        <taxon>Pasteurellales</taxon>
        <taxon>Pasteurellaceae</taxon>
        <taxon>Haemophilus</taxon>
    </lineage>
</organism>
<dbReference type="GO" id="GO:0051205">
    <property type="term" value="P:protein insertion into membrane"/>
    <property type="evidence" value="ECO:0007669"/>
    <property type="project" value="UniProtKB-UniRule"/>
</dbReference>
<comment type="subunit">
    <text evidence="4">Part of the Bam complex.</text>
</comment>
<evidence type="ECO:0000256" key="1">
    <source>
        <dbReference type="ARBA" id="ARBA00022729"/>
    </source>
</evidence>
<dbReference type="PROSITE" id="PS51257">
    <property type="entry name" value="PROKAR_LIPOPROTEIN"/>
    <property type="match status" value="1"/>
</dbReference>
<dbReference type="EMBL" id="UGHS01000004">
    <property type="protein sequence ID" value="STO93068.1"/>
    <property type="molecule type" value="Genomic_DNA"/>
</dbReference>
<keyword evidence="4" id="KW-0449">Lipoprotein</keyword>
<keyword evidence="3 4" id="KW-0998">Cell outer membrane</keyword>
<reference evidence="7 8" key="1">
    <citation type="submission" date="2018-06" db="EMBL/GenBank/DDBJ databases">
        <authorList>
            <consortium name="Pathogen Informatics"/>
            <person name="Doyle S."/>
        </authorList>
    </citation>
    <scope>NUCLEOTIDE SEQUENCE [LARGE SCALE GENOMIC DNA]</scope>
    <source>
        <strain evidence="7 8">NCTC13335</strain>
    </source>
</reference>
<gene>
    <name evidence="7" type="primary">smpA</name>
    <name evidence="4" type="synonym">bamE</name>
    <name evidence="7" type="ORF">NCTC13335_00932</name>
</gene>
<dbReference type="PANTHER" id="PTHR37482">
    <property type="entry name" value="OUTER MEMBRANE PROTEIN ASSEMBLY FACTOR BAME"/>
    <property type="match status" value="1"/>
</dbReference>
<proteinExistence type="inferred from homology"/>
<dbReference type="GO" id="GO:0043165">
    <property type="term" value="P:Gram-negative-bacterium-type cell outer membrane assembly"/>
    <property type="evidence" value="ECO:0007669"/>
    <property type="project" value="UniProtKB-UniRule"/>
</dbReference>
<dbReference type="Pfam" id="PF04355">
    <property type="entry name" value="BamE"/>
    <property type="match status" value="1"/>
</dbReference>
<evidence type="ECO:0000313" key="7">
    <source>
        <dbReference type="EMBL" id="STO93068.1"/>
    </source>
</evidence>
<comment type="similarity">
    <text evidence="4">Belongs to the BamE family.</text>
</comment>
<evidence type="ECO:0000313" key="8">
    <source>
        <dbReference type="Proteomes" id="UP000255264"/>
    </source>
</evidence>
<evidence type="ECO:0000256" key="2">
    <source>
        <dbReference type="ARBA" id="ARBA00023136"/>
    </source>
</evidence>
<evidence type="ECO:0000256" key="5">
    <source>
        <dbReference type="SAM" id="SignalP"/>
    </source>
</evidence>
<name>A0A377IYL6_9PAST</name>
<dbReference type="InterPro" id="IPR037873">
    <property type="entry name" value="BamE-like"/>
</dbReference>
<keyword evidence="1 4" id="KW-0732">Signal</keyword>
<dbReference type="HAMAP" id="MF_00925">
    <property type="entry name" value="OM_assembly_BamE"/>
    <property type="match status" value="1"/>
</dbReference>
<feature type="domain" description="Outer membrane protein assembly factor BamE" evidence="6">
    <location>
        <begin position="34"/>
        <end position="103"/>
    </location>
</feature>
<feature type="chain" id="PRO_5017090162" description="Outer membrane protein assembly factor BamE" evidence="5">
    <location>
        <begin position="25"/>
        <end position="140"/>
    </location>
</feature>
<sequence>MQFKTFFGAAVLALALTSCSSVQKVVYRIDVPQGNYLEAATVAQVKPGMTAPQVQYLLGTPVLIDPYSNLTWYYVFLEQQSYQKPVQHTFVVNYNPQGVVTAVDLDKPLPEVAHQDANNTIISTPESASNKSKRWWQFWK</sequence>
<dbReference type="OrthoDB" id="9808250at2"/>
<feature type="signal peptide" evidence="5">
    <location>
        <begin position="1"/>
        <end position="24"/>
    </location>
</feature>
<dbReference type="RefSeq" id="WP_007242233.1">
    <property type="nucleotide sequence ID" value="NZ_CAUUFB010000002.1"/>
</dbReference>
<keyword evidence="2 4" id="KW-0472">Membrane</keyword>
<evidence type="ECO:0000256" key="3">
    <source>
        <dbReference type="ARBA" id="ARBA00023237"/>
    </source>
</evidence>
<comment type="subcellular location">
    <subcellularLocation>
        <location evidence="4">Cell outer membrane</location>
        <topology evidence="4">Lipid-anchor</topology>
    </subcellularLocation>
</comment>
<dbReference type="NCBIfam" id="NF008585">
    <property type="entry name" value="PRK11548.1"/>
    <property type="match status" value="1"/>
</dbReference>
<evidence type="ECO:0000259" key="6">
    <source>
        <dbReference type="Pfam" id="PF04355"/>
    </source>
</evidence>
<dbReference type="GO" id="GO:0030674">
    <property type="term" value="F:protein-macromolecule adaptor activity"/>
    <property type="evidence" value="ECO:0007669"/>
    <property type="project" value="TreeGrafter"/>
</dbReference>
<keyword evidence="8" id="KW-1185">Reference proteome</keyword>
<dbReference type="Proteomes" id="UP000255264">
    <property type="component" value="Unassembled WGS sequence"/>
</dbReference>
<dbReference type="PANTHER" id="PTHR37482:SF1">
    <property type="entry name" value="OUTER MEMBRANE PROTEIN ASSEMBLY FACTOR BAME"/>
    <property type="match status" value="1"/>
</dbReference>